<name>A0A3M0CCX9_9PROT</name>
<keyword evidence="3" id="KW-1185">Reference proteome</keyword>
<keyword evidence="1" id="KW-0472">Membrane</keyword>
<evidence type="ECO:0000313" key="2">
    <source>
        <dbReference type="EMBL" id="RMB07684.1"/>
    </source>
</evidence>
<keyword evidence="1" id="KW-1133">Transmembrane helix</keyword>
<keyword evidence="1" id="KW-0812">Transmembrane</keyword>
<accession>A0A3M0CCX9</accession>
<sequence>MSPRRSRVLDHPRSTGLGAFVTVFNLAFFVASVAYIVTQ</sequence>
<feature type="transmembrane region" description="Helical" evidence="1">
    <location>
        <begin position="16"/>
        <end position="37"/>
    </location>
</feature>
<proteinExistence type="predicted"/>
<evidence type="ECO:0000256" key="1">
    <source>
        <dbReference type="SAM" id="Phobius"/>
    </source>
</evidence>
<dbReference type="AlphaFoldDB" id="A0A3M0CCX9"/>
<protein>
    <submittedName>
        <fullName evidence="2">Uncharacterized protein</fullName>
    </submittedName>
</protein>
<organism evidence="2 3">
    <name type="scientific">Eilatimonas milleporae</name>
    <dbReference type="NCBI Taxonomy" id="911205"/>
    <lineage>
        <taxon>Bacteria</taxon>
        <taxon>Pseudomonadati</taxon>
        <taxon>Pseudomonadota</taxon>
        <taxon>Alphaproteobacteria</taxon>
        <taxon>Kordiimonadales</taxon>
        <taxon>Kordiimonadaceae</taxon>
        <taxon>Eilatimonas</taxon>
    </lineage>
</organism>
<dbReference type="InParanoid" id="A0A3M0CCX9"/>
<evidence type="ECO:0000313" key="3">
    <source>
        <dbReference type="Proteomes" id="UP000271227"/>
    </source>
</evidence>
<reference evidence="2 3" key="1">
    <citation type="submission" date="2018-10" db="EMBL/GenBank/DDBJ databases">
        <title>Genomic Encyclopedia of Archaeal and Bacterial Type Strains, Phase II (KMG-II): from individual species to whole genera.</title>
        <authorList>
            <person name="Goeker M."/>
        </authorList>
    </citation>
    <scope>NUCLEOTIDE SEQUENCE [LARGE SCALE GENOMIC DNA]</scope>
    <source>
        <strain evidence="2 3">DSM 25217</strain>
    </source>
</reference>
<gene>
    <name evidence="2" type="ORF">BXY39_1771</name>
</gene>
<comment type="caution">
    <text evidence="2">The sequence shown here is derived from an EMBL/GenBank/DDBJ whole genome shotgun (WGS) entry which is preliminary data.</text>
</comment>
<dbReference type="Proteomes" id="UP000271227">
    <property type="component" value="Unassembled WGS sequence"/>
</dbReference>
<dbReference type="EMBL" id="REFR01000011">
    <property type="protein sequence ID" value="RMB07684.1"/>
    <property type="molecule type" value="Genomic_DNA"/>
</dbReference>